<keyword evidence="2" id="KW-1185">Reference proteome</keyword>
<reference evidence="1" key="1">
    <citation type="submission" date="2021-06" db="EMBL/GenBank/DDBJ databases">
        <authorList>
            <person name="Kallberg Y."/>
            <person name="Tangrot J."/>
            <person name="Rosling A."/>
        </authorList>
    </citation>
    <scope>NUCLEOTIDE SEQUENCE</scope>
    <source>
        <strain evidence="1">MA461A</strain>
    </source>
</reference>
<accession>A0ACA9RV56</accession>
<name>A0ACA9RV56_9GLOM</name>
<dbReference type="Proteomes" id="UP000789920">
    <property type="component" value="Unassembled WGS sequence"/>
</dbReference>
<gene>
    <name evidence="1" type="ORF">RPERSI_LOCUS23616</name>
</gene>
<proteinExistence type="predicted"/>
<dbReference type="EMBL" id="CAJVQC010074115">
    <property type="protein sequence ID" value="CAG8812804.1"/>
    <property type="molecule type" value="Genomic_DNA"/>
</dbReference>
<protein>
    <submittedName>
        <fullName evidence="1">6645_t:CDS:1</fullName>
    </submittedName>
</protein>
<evidence type="ECO:0000313" key="2">
    <source>
        <dbReference type="Proteomes" id="UP000789920"/>
    </source>
</evidence>
<comment type="caution">
    <text evidence="1">The sequence shown here is derived from an EMBL/GenBank/DDBJ whole genome shotgun (WGS) entry which is preliminary data.</text>
</comment>
<feature type="non-terminal residue" evidence="1">
    <location>
        <position position="203"/>
    </location>
</feature>
<sequence>QTSNENNFGKNLNFDNFENSTATSEDFNNEQDMTNNTKLEKSHFAKENLKWNPNWKTTYPWVDLVHNIATLNFEDLCLLIELQIQNSNENIILGGANLLNSPKPTTTMKSTHSEYGSYINDHTARQFISAIARIIEEATLNELRTSKAWSLMIDEIFHYLGIIKLQSASSNAILNDLEQFILAKHLPHETLYHFGSDGASVNL</sequence>
<evidence type="ECO:0000313" key="1">
    <source>
        <dbReference type="EMBL" id="CAG8812804.1"/>
    </source>
</evidence>
<feature type="non-terminal residue" evidence="1">
    <location>
        <position position="1"/>
    </location>
</feature>
<organism evidence="1 2">
    <name type="scientific">Racocetra persica</name>
    <dbReference type="NCBI Taxonomy" id="160502"/>
    <lineage>
        <taxon>Eukaryota</taxon>
        <taxon>Fungi</taxon>
        <taxon>Fungi incertae sedis</taxon>
        <taxon>Mucoromycota</taxon>
        <taxon>Glomeromycotina</taxon>
        <taxon>Glomeromycetes</taxon>
        <taxon>Diversisporales</taxon>
        <taxon>Gigasporaceae</taxon>
        <taxon>Racocetra</taxon>
    </lineage>
</organism>